<evidence type="ECO:0000256" key="2">
    <source>
        <dbReference type="ARBA" id="ARBA00022692"/>
    </source>
</evidence>
<feature type="transmembrane region" description="Helical" evidence="5">
    <location>
        <begin position="21"/>
        <end position="43"/>
    </location>
</feature>
<evidence type="ECO:0000256" key="1">
    <source>
        <dbReference type="ARBA" id="ARBA00004141"/>
    </source>
</evidence>
<evidence type="ECO:0000256" key="4">
    <source>
        <dbReference type="ARBA" id="ARBA00023136"/>
    </source>
</evidence>
<dbReference type="InterPro" id="IPR052902">
    <property type="entry name" value="ABC-2_transporter"/>
</dbReference>
<dbReference type="AlphaFoldDB" id="B3T1F6"/>
<sequence length="246" mass="26654">MPLRGLWKLTWLEIKIFVREPMGFIGSVALPVLMFVVLGRTLGSRLGEATSQTAVLLPVFVAVFVAVNTVLSLVAIISIYREGGILKRLRATPLGPVTILVTHVLVKLVLTAVTVILMILAGRRYYPSGTDVPVVAFSLALLLSTWSILSIGFIIASVVRTARFAPPLGSLVLFSMMPFAFAGLLPFELPPPMHAVSRFVPLTYAVSLLSGIWQGNTWSAHVGDVAALVVVFAICTLIASRVFRWE</sequence>
<evidence type="ECO:0000256" key="3">
    <source>
        <dbReference type="ARBA" id="ARBA00022989"/>
    </source>
</evidence>
<proteinExistence type="predicted"/>
<dbReference type="InterPro" id="IPR000412">
    <property type="entry name" value="ABC_2_transport"/>
</dbReference>
<feature type="transmembrane region" description="Helical" evidence="5">
    <location>
        <begin position="100"/>
        <end position="122"/>
    </location>
</feature>
<organism evidence="7">
    <name type="scientific">uncultured marine microorganism HF4000_009L19</name>
    <dbReference type="NCBI Taxonomy" id="455516"/>
    <lineage>
        <taxon>unclassified sequences</taxon>
        <taxon>environmental samples</taxon>
    </lineage>
</organism>
<accession>B3T1F6</accession>
<feature type="transmembrane region" description="Helical" evidence="5">
    <location>
        <begin position="225"/>
        <end position="243"/>
    </location>
</feature>
<dbReference type="GO" id="GO:0140359">
    <property type="term" value="F:ABC-type transporter activity"/>
    <property type="evidence" value="ECO:0007669"/>
    <property type="project" value="InterPro"/>
</dbReference>
<reference evidence="7" key="1">
    <citation type="journal article" date="2008" name="ISME J.">
        <title>Genomic patterns of recombination, clonal divergence and environment in marine microbial populations.</title>
        <authorList>
            <person name="Konstantinidis K.T."/>
            <person name="Delong E.F."/>
        </authorList>
    </citation>
    <scope>NUCLEOTIDE SEQUENCE</scope>
</reference>
<keyword evidence="3 5" id="KW-1133">Transmembrane helix</keyword>
<dbReference type="PIRSF" id="PIRSF006648">
    <property type="entry name" value="DrrB"/>
    <property type="match status" value="1"/>
</dbReference>
<dbReference type="PRINTS" id="PR00164">
    <property type="entry name" value="ABC2TRNSPORT"/>
</dbReference>
<dbReference type="PROSITE" id="PS51012">
    <property type="entry name" value="ABC_TM2"/>
    <property type="match status" value="1"/>
</dbReference>
<name>B3T1F6_9ZZZZ</name>
<gene>
    <name evidence="7" type="ORF">ALOHA_HF4000009L19ctg1g12</name>
</gene>
<dbReference type="Pfam" id="PF01061">
    <property type="entry name" value="ABC2_membrane"/>
    <property type="match status" value="1"/>
</dbReference>
<protein>
    <submittedName>
        <fullName evidence="7">Putative ABC-2 type transporter</fullName>
    </submittedName>
</protein>
<evidence type="ECO:0000256" key="5">
    <source>
        <dbReference type="SAM" id="Phobius"/>
    </source>
</evidence>
<evidence type="ECO:0000313" key="7">
    <source>
        <dbReference type="EMBL" id="ABZ06415.1"/>
    </source>
</evidence>
<dbReference type="InterPro" id="IPR013525">
    <property type="entry name" value="ABC2_TM"/>
</dbReference>
<feature type="domain" description="ABC transmembrane type-2" evidence="6">
    <location>
        <begin position="22"/>
        <end position="246"/>
    </location>
</feature>
<dbReference type="InterPro" id="IPR047817">
    <property type="entry name" value="ABC2_TM_bact-type"/>
</dbReference>
<feature type="transmembrane region" description="Helical" evidence="5">
    <location>
        <begin position="171"/>
        <end position="189"/>
    </location>
</feature>
<feature type="transmembrane region" description="Helical" evidence="5">
    <location>
        <begin position="55"/>
        <end position="80"/>
    </location>
</feature>
<dbReference type="PANTHER" id="PTHR43027">
    <property type="entry name" value="DOXORUBICIN RESISTANCE ABC TRANSPORTER PERMEASE PROTEIN DRRC-RELATED"/>
    <property type="match status" value="1"/>
</dbReference>
<keyword evidence="4 5" id="KW-0472">Membrane</keyword>
<evidence type="ECO:0000259" key="6">
    <source>
        <dbReference type="PROSITE" id="PS51012"/>
    </source>
</evidence>
<feature type="transmembrane region" description="Helical" evidence="5">
    <location>
        <begin position="134"/>
        <end position="159"/>
    </location>
</feature>
<dbReference type="EMBL" id="EU016575">
    <property type="protein sequence ID" value="ABZ06415.1"/>
    <property type="molecule type" value="Genomic_DNA"/>
</dbReference>
<dbReference type="PANTHER" id="PTHR43027:SF2">
    <property type="entry name" value="TRANSPORT PERMEASE PROTEIN"/>
    <property type="match status" value="1"/>
</dbReference>
<comment type="subcellular location">
    <subcellularLocation>
        <location evidence="1">Membrane</location>
        <topology evidence="1">Multi-pass membrane protein</topology>
    </subcellularLocation>
</comment>
<dbReference type="GO" id="GO:0016020">
    <property type="term" value="C:membrane"/>
    <property type="evidence" value="ECO:0007669"/>
    <property type="project" value="UniProtKB-SubCell"/>
</dbReference>
<keyword evidence="2 5" id="KW-0812">Transmembrane</keyword>